<evidence type="ECO:0000256" key="4">
    <source>
        <dbReference type="ARBA" id="ARBA00022692"/>
    </source>
</evidence>
<reference evidence="15 16" key="1">
    <citation type="submission" date="2016-03" db="EMBL/GenBank/DDBJ databases">
        <title>EvidentialGene: Evidence-directed Construction of Genes on Genomes.</title>
        <authorList>
            <person name="Gilbert D.G."/>
            <person name="Choi J.-H."/>
            <person name="Mockaitis K."/>
            <person name="Colbourne J."/>
            <person name="Pfrender M."/>
        </authorList>
    </citation>
    <scope>NUCLEOTIDE SEQUENCE [LARGE SCALE GENOMIC DNA]</scope>
    <source>
        <strain evidence="15 16">Xinb3</strain>
        <tissue evidence="15">Complete organism</tissue>
    </source>
</reference>
<dbReference type="Pfam" id="PF20146">
    <property type="entry name" value="NRF"/>
    <property type="match status" value="1"/>
</dbReference>
<keyword evidence="16" id="KW-1185">Reference proteome</keyword>
<keyword evidence="9" id="KW-0325">Glycoprotein</keyword>
<keyword evidence="11" id="KW-0407">Ion channel</keyword>
<evidence type="ECO:0000256" key="2">
    <source>
        <dbReference type="ARBA" id="ARBA00008685"/>
    </source>
</evidence>
<dbReference type="InterPro" id="IPR006621">
    <property type="entry name" value="Nose-resist-to-fluoxetine_N"/>
</dbReference>
<name>A0A162QB64_9CRUS</name>
<evidence type="ECO:0000256" key="1">
    <source>
        <dbReference type="ARBA" id="ARBA00004141"/>
    </source>
</evidence>
<dbReference type="InterPro" id="IPR001320">
    <property type="entry name" value="Iontro_rcpt_C"/>
</dbReference>
<comment type="similarity">
    <text evidence="2">Belongs to the glutamate-gated ion channel (TC 1.A.10.1) family.</text>
</comment>
<keyword evidence="3" id="KW-0813">Transport</keyword>
<dbReference type="InterPro" id="IPR002656">
    <property type="entry name" value="Acyl_transf_3_dom"/>
</dbReference>
<dbReference type="PANTHER" id="PTHR11161:SF0">
    <property type="entry name" value="O-ACYLTRANSFERASE LIKE PROTEIN"/>
    <property type="match status" value="1"/>
</dbReference>
<comment type="caution">
    <text evidence="15">The sequence shown here is derived from an EMBL/GenBank/DDBJ whole genome shotgun (WGS) entry which is preliminary data.</text>
</comment>
<dbReference type="OrthoDB" id="10006435at2759"/>
<gene>
    <name evidence="15" type="ORF">APZ42_013964</name>
</gene>
<dbReference type="Pfam" id="PF10613">
    <property type="entry name" value="Lig_chan-Glu_bd"/>
    <property type="match status" value="1"/>
</dbReference>
<evidence type="ECO:0000313" key="15">
    <source>
        <dbReference type="EMBL" id="KZS19531.1"/>
    </source>
</evidence>
<evidence type="ECO:0000256" key="13">
    <source>
        <dbReference type="SAM" id="SignalP"/>
    </source>
</evidence>
<keyword evidence="13" id="KW-0732">Signal</keyword>
<comment type="subcellular location">
    <subcellularLocation>
        <location evidence="1">Membrane</location>
        <topology evidence="1">Multi-pass membrane protein</topology>
    </subcellularLocation>
</comment>
<evidence type="ECO:0000259" key="14">
    <source>
        <dbReference type="SMART" id="SM00703"/>
    </source>
</evidence>
<dbReference type="SUPFAM" id="SSF53850">
    <property type="entry name" value="Periplasmic binding protein-like II"/>
    <property type="match status" value="1"/>
</dbReference>
<keyword evidence="5 12" id="KW-1133">Transmembrane helix</keyword>
<feature type="transmembrane region" description="Helical" evidence="12">
    <location>
        <begin position="1142"/>
        <end position="1163"/>
    </location>
</feature>
<dbReference type="PANTHER" id="PTHR11161">
    <property type="entry name" value="O-ACYLTRANSFERASE"/>
    <property type="match status" value="1"/>
</dbReference>
<evidence type="ECO:0000256" key="12">
    <source>
        <dbReference type="SAM" id="Phobius"/>
    </source>
</evidence>
<dbReference type="FunFam" id="1.10.287.70:FF:000358">
    <property type="entry name" value="Uncharacterized protein"/>
    <property type="match status" value="1"/>
</dbReference>
<keyword evidence="8" id="KW-0675">Receptor</keyword>
<dbReference type="GO" id="GO:0016020">
    <property type="term" value="C:membrane"/>
    <property type="evidence" value="ECO:0007669"/>
    <property type="project" value="UniProtKB-SubCell"/>
</dbReference>
<dbReference type="Pfam" id="PF01757">
    <property type="entry name" value="Acyl_transf_3"/>
    <property type="match status" value="1"/>
</dbReference>
<evidence type="ECO:0000256" key="11">
    <source>
        <dbReference type="ARBA" id="ARBA00023303"/>
    </source>
</evidence>
<sequence>MAKTIHYTSLTCLVLALLVDPSSPLADSQLFDLILTLKNPSCPSFVIVFDQLSWDEEIEELSKELLQFSHWNSIILLSSHQDVLQTCGRDDGKKVLGSITCNNAVVFSRHPDELTRINNQVMNCFYVSKMIVITQMTSDSADVWLKERKKEMIILILRESNKGLRQIRNWMINDQIHYTKLVRHTIVTKEKLGFREGKNLMGRNLRVATLNFPPVVFIANQSNTVTIYGIEPSLMEVLASDLNFTFDYFPVSPYEMWGSVSGEGENRTATGLLGALMKKEADVALGNLYIDYTRLSIIGFSSYYKISEECFSVPATRPYPKWTALYHPFSIEVWLATFFSIFFVILTLRLVAMWSIESSIVDSYYRDPVVCFMSVIGHLFGLQQTQEIRSMANRLFLVWWLFGALILSTGYRSGLISFMTFPFTPPPIDTIQQLVASPLKKIVYDPLMKEILMNSDNSLQRQLGRQMITNDNLTYMFSLMNSSDWAVDANLDNLRYVVATQYPMTRSGPQVHLMRECVFAMRAALGLQKESPLKPYFDREIQRLIEAGLIEYHRSRFAKKAVVWNPKASKQKTVAFSLDSLQGAFYSLALCVLAAILALIGEVMHALVKTRLSKCAGTVAGQPGGCPAAVSSLKELTGCRMDYLKDKHLIVTVLLAIVISCNGQTILGVQHFARQRLEQESWAKIARHAEDRPSDELHRELKISLFAPNSNYNYSLQCIEDVLFYVDSLVFNRSEWALEMLESSAQLPAGVFGAGNYHAAGLFDECLAVRSTSNRFKGQYCTVFFKPEPVEQSGMVDNNPTTNQTSTAFIILRQLFGTSDAVRVEPKISSADASTYMLPSLGLCIPSSCSASDLAHSVAQLIGGYVIANQSIVTIADENYCFTAEEDSSTSFSGPDIAVMATLGAIGLLVLLATAHESWRMYRGISFSASDNAAVSVLHCFSALNNGRKVLSLKSAGSDNLSSLHGIRFFSTCWVVLGHTWLKGVMSNVINPKMVVEEAMRWEMETIINATVSVDSFFLMSGLLVSYLLLRELDRTEGKFNLLLFYVHRYLRLTPVYAIILGFIATLMVYIGTGPNWYNVIVASEGCRITWWRQFLYINNLFPTDTNVQCMGETWYIAVDMQLFIIAPLLIYPLWRWKKTGLILMAIVSLATLAANFAVYAIYSFPPTLMPSRMQEMMKLVMTYMDNYYSKPWTRAPPYLIGIGTGWFLHRVKQSKLHVSPWIVALSWTLSAAIAASIIYGLTPYVNETLVPTIDDVVKLTYGPLHRAAWAVALAWTIVACIHGYGGFINRFLSWRGFLPLSRLTYCVYLIHYDYLNVFYSLNRKMIYYSFIDQWTTFFGITVTVFGLALIVSVCVEAPFINLERWMFKSHADIARGKSGEITGKESRTDPELNANNGHVNATFISEENPIDVETTSEMKL</sequence>
<feature type="transmembrane region" description="Helical" evidence="12">
    <location>
        <begin position="1115"/>
        <end position="1135"/>
    </location>
</feature>
<dbReference type="Gene3D" id="3.40.190.10">
    <property type="entry name" value="Periplasmic binding protein-like II"/>
    <property type="match status" value="1"/>
</dbReference>
<feature type="transmembrane region" description="Helical" evidence="12">
    <location>
        <begin position="1006"/>
        <end position="1030"/>
    </location>
</feature>
<evidence type="ECO:0000256" key="6">
    <source>
        <dbReference type="ARBA" id="ARBA00023065"/>
    </source>
</evidence>
<dbReference type="FunFam" id="3.40.190.10:FF:000218">
    <property type="entry name" value="Uncharacterized protein"/>
    <property type="match status" value="1"/>
</dbReference>
<dbReference type="Gene3D" id="1.10.287.70">
    <property type="match status" value="1"/>
</dbReference>
<keyword evidence="4 12" id="KW-0812">Transmembrane</keyword>
<feature type="transmembrane region" description="Helical" evidence="12">
    <location>
        <begin position="364"/>
        <end position="382"/>
    </location>
</feature>
<feature type="transmembrane region" description="Helical" evidence="12">
    <location>
        <begin position="333"/>
        <end position="352"/>
    </location>
</feature>
<evidence type="ECO:0000256" key="10">
    <source>
        <dbReference type="ARBA" id="ARBA00023286"/>
    </source>
</evidence>
<feature type="transmembrane region" description="Helical" evidence="12">
    <location>
        <begin position="1268"/>
        <end position="1286"/>
    </location>
</feature>
<dbReference type="GO" id="GO:0016747">
    <property type="term" value="F:acyltransferase activity, transferring groups other than amino-acyl groups"/>
    <property type="evidence" value="ECO:0007669"/>
    <property type="project" value="InterPro"/>
</dbReference>
<keyword evidence="10" id="KW-1071">Ligand-gated ion channel</keyword>
<evidence type="ECO:0000256" key="7">
    <source>
        <dbReference type="ARBA" id="ARBA00023136"/>
    </source>
</evidence>
<evidence type="ECO:0000256" key="9">
    <source>
        <dbReference type="ARBA" id="ARBA00023180"/>
    </source>
</evidence>
<evidence type="ECO:0000313" key="16">
    <source>
        <dbReference type="Proteomes" id="UP000076858"/>
    </source>
</evidence>
<feature type="transmembrane region" description="Helical" evidence="12">
    <location>
        <begin position="1192"/>
        <end position="1210"/>
    </location>
</feature>
<evidence type="ECO:0000256" key="8">
    <source>
        <dbReference type="ARBA" id="ARBA00023170"/>
    </source>
</evidence>
<feature type="signal peptide" evidence="13">
    <location>
        <begin position="1"/>
        <end position="24"/>
    </location>
</feature>
<dbReference type="EMBL" id="LRGB01000359">
    <property type="protein sequence ID" value="KZS19531.1"/>
    <property type="molecule type" value="Genomic_DNA"/>
</dbReference>
<feature type="transmembrane region" description="Helical" evidence="12">
    <location>
        <begin position="1298"/>
        <end position="1315"/>
    </location>
</feature>
<feature type="transmembrane region" description="Helical" evidence="12">
    <location>
        <begin position="394"/>
        <end position="411"/>
    </location>
</feature>
<accession>A0A162QB64</accession>
<keyword evidence="6" id="KW-0406">Ion transport</keyword>
<keyword evidence="7 12" id="KW-0472">Membrane</keyword>
<evidence type="ECO:0000256" key="5">
    <source>
        <dbReference type="ARBA" id="ARBA00022989"/>
    </source>
</evidence>
<organism evidence="15 16">
    <name type="scientific">Daphnia magna</name>
    <dbReference type="NCBI Taxonomy" id="35525"/>
    <lineage>
        <taxon>Eukaryota</taxon>
        <taxon>Metazoa</taxon>
        <taxon>Ecdysozoa</taxon>
        <taxon>Arthropoda</taxon>
        <taxon>Crustacea</taxon>
        <taxon>Branchiopoda</taxon>
        <taxon>Diplostraca</taxon>
        <taxon>Cladocera</taxon>
        <taxon>Anomopoda</taxon>
        <taxon>Daphniidae</taxon>
        <taxon>Daphnia</taxon>
    </lineage>
</organism>
<dbReference type="InterPro" id="IPR052728">
    <property type="entry name" value="O2_lipid_transport_reg"/>
</dbReference>
<feature type="transmembrane region" description="Helical" evidence="12">
    <location>
        <begin position="1050"/>
        <end position="1071"/>
    </location>
</feature>
<feature type="transmembrane region" description="Helical" evidence="12">
    <location>
        <begin position="1222"/>
        <end position="1242"/>
    </location>
</feature>
<dbReference type="GO" id="GO:0015276">
    <property type="term" value="F:ligand-gated monoatomic ion channel activity"/>
    <property type="evidence" value="ECO:0007669"/>
    <property type="project" value="InterPro"/>
</dbReference>
<feature type="chain" id="PRO_5007838959" description="Nose resistant-to-fluoxetine protein N-terminal domain-containing protein" evidence="13">
    <location>
        <begin position="25"/>
        <end position="1421"/>
    </location>
</feature>
<proteinExistence type="inferred from homology"/>
<dbReference type="InterPro" id="IPR019594">
    <property type="entry name" value="Glu/Gly-bd"/>
</dbReference>
<feature type="domain" description="Nose resistant-to-fluoxetine protein N-terminal" evidence="14">
    <location>
        <begin position="715"/>
        <end position="883"/>
    </location>
</feature>
<dbReference type="Pfam" id="PF00060">
    <property type="entry name" value="Lig_chan"/>
    <property type="match status" value="1"/>
</dbReference>
<dbReference type="SMART" id="SM00703">
    <property type="entry name" value="NRF"/>
    <property type="match status" value="1"/>
</dbReference>
<feature type="transmembrane region" description="Helical" evidence="12">
    <location>
        <begin position="1335"/>
        <end position="1361"/>
    </location>
</feature>
<feature type="transmembrane region" description="Helical" evidence="12">
    <location>
        <begin position="585"/>
        <end position="608"/>
    </location>
</feature>
<protein>
    <recommendedName>
        <fullName evidence="14">Nose resistant-to-fluoxetine protein N-terminal domain-containing protein</fullName>
    </recommendedName>
</protein>
<evidence type="ECO:0000256" key="3">
    <source>
        <dbReference type="ARBA" id="ARBA00022448"/>
    </source>
</evidence>
<dbReference type="Proteomes" id="UP000076858">
    <property type="component" value="Unassembled WGS sequence"/>
</dbReference>